<evidence type="ECO:0000313" key="3">
    <source>
        <dbReference type="Proteomes" id="UP000694844"/>
    </source>
</evidence>
<accession>A0A8B8EYF7</accession>
<feature type="region of interest" description="Disordered" evidence="1">
    <location>
        <begin position="324"/>
        <end position="347"/>
    </location>
</feature>
<protein>
    <submittedName>
        <fullName evidence="4">Uncharacterized protein LOC111137429</fullName>
    </submittedName>
</protein>
<dbReference type="RefSeq" id="XP_022344588.1">
    <property type="nucleotide sequence ID" value="XM_022488880.1"/>
</dbReference>
<evidence type="ECO:0000256" key="1">
    <source>
        <dbReference type="SAM" id="MobiDB-lite"/>
    </source>
</evidence>
<feature type="signal peptide" evidence="2">
    <location>
        <begin position="1"/>
        <end position="17"/>
    </location>
</feature>
<evidence type="ECO:0000313" key="4">
    <source>
        <dbReference type="RefSeq" id="XP_022344588.1"/>
    </source>
</evidence>
<dbReference type="Proteomes" id="UP000694844">
    <property type="component" value="Chromosome 5"/>
</dbReference>
<evidence type="ECO:0000256" key="2">
    <source>
        <dbReference type="SAM" id="SignalP"/>
    </source>
</evidence>
<gene>
    <name evidence="4" type="primary">LOC111137429</name>
</gene>
<organism evidence="3 4">
    <name type="scientific">Crassostrea virginica</name>
    <name type="common">Eastern oyster</name>
    <dbReference type="NCBI Taxonomy" id="6565"/>
    <lineage>
        <taxon>Eukaryota</taxon>
        <taxon>Metazoa</taxon>
        <taxon>Spiralia</taxon>
        <taxon>Lophotrochozoa</taxon>
        <taxon>Mollusca</taxon>
        <taxon>Bivalvia</taxon>
        <taxon>Autobranchia</taxon>
        <taxon>Pteriomorphia</taxon>
        <taxon>Ostreida</taxon>
        <taxon>Ostreoidea</taxon>
        <taxon>Ostreidae</taxon>
        <taxon>Crassostrea</taxon>
    </lineage>
</organism>
<dbReference type="KEGG" id="cvn:111137429"/>
<dbReference type="AlphaFoldDB" id="A0A8B8EYF7"/>
<reference evidence="4" key="1">
    <citation type="submission" date="2025-08" db="UniProtKB">
        <authorList>
            <consortium name="RefSeq"/>
        </authorList>
    </citation>
    <scope>IDENTIFICATION</scope>
    <source>
        <tissue evidence="4">Whole sample</tissue>
    </source>
</reference>
<feature type="region of interest" description="Disordered" evidence="1">
    <location>
        <begin position="232"/>
        <end position="251"/>
    </location>
</feature>
<proteinExistence type="predicted"/>
<keyword evidence="2" id="KW-0732">Signal</keyword>
<sequence length="347" mass="39973">MWKSVSLLLVCLLGASALEDEVSIQSSCDCVENDECWAALELCTESQYTICNVTGSFRCSSCGDDQCTCVYLSEEAEVLEQCEGGEEGDNTAADTEHLESSENEALDITVNRTRKEINDDRQLSSLDEALKNPNTRTLRRFPKLKSFRLKKPKIFSSKLSILKPKISKLDFSSLKIPSLKIPKISLPKIKLPKLNLPKLKLPTLKLQKFKLKLPKIKLPFFKFPKDKTPDKKFPKIKLPNRPKPGFPRPDKKPYKPYYKPYEKPYVKPYYGPKYPYFLPVFPYYRPLYPAYRPQNYDELYDEDCDYDETPGYDVRQEMRMRINYGDGGEYGQGDDDDDLIDNGVAQN</sequence>
<dbReference type="GeneID" id="111137429"/>
<feature type="chain" id="PRO_5034646222" evidence="2">
    <location>
        <begin position="18"/>
        <end position="347"/>
    </location>
</feature>
<keyword evidence="3" id="KW-1185">Reference proteome</keyword>
<name>A0A8B8EYF7_CRAVI</name>